<keyword evidence="2" id="KW-0720">Serine protease</keyword>
<evidence type="ECO:0000313" key="4">
    <source>
        <dbReference type="EMBL" id="MDP5184618.1"/>
    </source>
</evidence>
<dbReference type="PANTHER" id="PTHR42776:SF27">
    <property type="entry name" value="DIPEPTIDYL PEPTIDASE FAMILY MEMBER 6"/>
    <property type="match status" value="1"/>
</dbReference>
<reference evidence="5" key="1">
    <citation type="submission" date="2023-05" db="EMBL/GenBank/DDBJ databases">
        <title>Draft genome of Pseudofrankia sp. BMG5.37.</title>
        <authorList>
            <person name="Gtari M."/>
            <person name="Ghodhbane F."/>
            <person name="Sbissi I."/>
        </authorList>
    </citation>
    <scope>NUCLEOTIDE SEQUENCE [LARGE SCALE GENOMIC DNA]</scope>
    <source>
        <strain evidence="5">BMG 814</strain>
    </source>
</reference>
<sequence>MASPVTQQWTAAPAGCPALAALAPPEALPAAVRRAVAGIAGATATWCPAPAPDGRRVASVTDRSGLPRLEVAALDGRTPPVQVSAADQEVISVSWSPDGERLAYLVSPGGSICAELHVVRPDGSGRRLVAGADPRATVFAGCWVGPRHYACSIAQGSGPDADVVLVDVVTGEQRTLASGGFLAVTAVSADGRTVLARRGPRAYRHIVVIDVATGIQRRVVPLDAPGGIASEDGRFTDGGATVHVRAALPGPPGADRAGLVAVPLDDDGVPGRGRIVLQRADADLDGYAVRADGTVLAVWNADGVSELWLHARSDGAVVRRIALPEPVLSGWATAPDGDALVAELSGPRAPRALWRVPLDGAAAEPLPCSPPRPEVPGLVEPVRHEYLAPDGVRLSGWLYVPEGSRGPNRTVVSFHGGPEGQARPNWSPITQSMVAAGLTVFAPNVRGSGGFGRAFMTADDGPARESSFADVRTTVDELVTAGIAAPGRVGAHGWSYGGYLTLVALTRWPDLFAAGTSLAGMSDLRTFFAGTEPWMAAASVTEYGDPVADRDMLAALSPMTALDRLTAPVLLTHGDRDTNVPVAESVQAHQALQARGARADLLLFPGEGHAIVGREHLVELGERLAAWFDRWL</sequence>
<evidence type="ECO:0000313" key="5">
    <source>
        <dbReference type="Proteomes" id="UP001233673"/>
    </source>
</evidence>
<feature type="domain" description="Peptidase S9 prolyl oligopeptidase catalytic" evidence="3">
    <location>
        <begin position="429"/>
        <end position="632"/>
    </location>
</feature>
<keyword evidence="2" id="KW-0645">Protease</keyword>
<dbReference type="Pfam" id="PF00326">
    <property type="entry name" value="Peptidase_S9"/>
    <property type="match status" value="1"/>
</dbReference>
<accession>A0ABT9IGC3</accession>
<dbReference type="InterPro" id="IPR011042">
    <property type="entry name" value="6-blade_b-propeller_TolB-like"/>
</dbReference>
<evidence type="ECO:0000259" key="3">
    <source>
        <dbReference type="Pfam" id="PF00326"/>
    </source>
</evidence>
<dbReference type="InterPro" id="IPR002470">
    <property type="entry name" value="Peptidase_S9A"/>
</dbReference>
<dbReference type="Gene3D" id="2.120.10.30">
    <property type="entry name" value="TolB, C-terminal domain"/>
    <property type="match status" value="1"/>
</dbReference>
<dbReference type="InterPro" id="IPR029058">
    <property type="entry name" value="AB_hydrolase_fold"/>
</dbReference>
<evidence type="ECO:0000256" key="2">
    <source>
        <dbReference type="ARBA" id="ARBA00022825"/>
    </source>
</evidence>
<evidence type="ECO:0000256" key="1">
    <source>
        <dbReference type="ARBA" id="ARBA00022801"/>
    </source>
</evidence>
<protein>
    <submittedName>
        <fullName evidence="4">Prolyl oligopeptidase family serine peptidase</fullName>
    </submittedName>
</protein>
<dbReference type="SUPFAM" id="SSF53474">
    <property type="entry name" value="alpha/beta-Hydrolases"/>
    <property type="match status" value="1"/>
</dbReference>
<dbReference type="Gene3D" id="3.40.50.1820">
    <property type="entry name" value="alpha/beta hydrolase"/>
    <property type="match status" value="1"/>
</dbReference>
<proteinExistence type="predicted"/>
<dbReference type="EMBL" id="JASNFN010000027">
    <property type="protein sequence ID" value="MDP5184618.1"/>
    <property type="molecule type" value="Genomic_DNA"/>
</dbReference>
<dbReference type="InterPro" id="IPR011659">
    <property type="entry name" value="WD40"/>
</dbReference>
<dbReference type="PRINTS" id="PR00862">
    <property type="entry name" value="PROLIGOPTASE"/>
</dbReference>
<dbReference type="PANTHER" id="PTHR42776">
    <property type="entry name" value="SERINE PEPTIDASE S9 FAMILY MEMBER"/>
    <property type="match status" value="1"/>
</dbReference>
<dbReference type="InterPro" id="IPR001375">
    <property type="entry name" value="Peptidase_S9_cat"/>
</dbReference>
<dbReference type="RefSeq" id="WP_306001176.1">
    <property type="nucleotide sequence ID" value="NZ_JASNFN010000027.1"/>
</dbReference>
<name>A0ABT9IGC3_9ACTN</name>
<dbReference type="Proteomes" id="UP001233673">
    <property type="component" value="Unassembled WGS sequence"/>
</dbReference>
<organism evidence="4 5">
    <name type="scientific">Blastococcus carthaginiensis</name>
    <dbReference type="NCBI Taxonomy" id="3050034"/>
    <lineage>
        <taxon>Bacteria</taxon>
        <taxon>Bacillati</taxon>
        <taxon>Actinomycetota</taxon>
        <taxon>Actinomycetes</taxon>
        <taxon>Geodermatophilales</taxon>
        <taxon>Geodermatophilaceae</taxon>
        <taxon>Blastococcus</taxon>
    </lineage>
</organism>
<gene>
    <name evidence="4" type="ORF">QOZ88_18430</name>
</gene>
<keyword evidence="1" id="KW-0378">Hydrolase</keyword>
<comment type="caution">
    <text evidence="4">The sequence shown here is derived from an EMBL/GenBank/DDBJ whole genome shotgun (WGS) entry which is preliminary data.</text>
</comment>
<keyword evidence="5" id="KW-1185">Reference proteome</keyword>
<dbReference type="Pfam" id="PF07676">
    <property type="entry name" value="PD40"/>
    <property type="match status" value="1"/>
</dbReference>
<dbReference type="SUPFAM" id="SSF82171">
    <property type="entry name" value="DPP6 N-terminal domain-like"/>
    <property type="match status" value="1"/>
</dbReference>